<evidence type="ECO:0000313" key="1">
    <source>
        <dbReference type="EMBL" id="MDN4492989.1"/>
    </source>
</evidence>
<comment type="caution">
    <text evidence="1">The sequence shown here is derived from an EMBL/GenBank/DDBJ whole genome shotgun (WGS) entry which is preliminary data.</text>
</comment>
<organism evidence="1 2">
    <name type="scientific">Ureibacillus aquaedulcis</name>
    <dbReference type="NCBI Taxonomy" id="3058421"/>
    <lineage>
        <taxon>Bacteria</taxon>
        <taxon>Bacillati</taxon>
        <taxon>Bacillota</taxon>
        <taxon>Bacilli</taxon>
        <taxon>Bacillales</taxon>
        <taxon>Caryophanaceae</taxon>
        <taxon>Ureibacillus</taxon>
    </lineage>
</organism>
<dbReference type="EMBL" id="JAUHTQ010000003">
    <property type="protein sequence ID" value="MDN4492989.1"/>
    <property type="molecule type" value="Genomic_DNA"/>
</dbReference>
<protein>
    <submittedName>
        <fullName evidence="1">Uncharacterized protein</fullName>
    </submittedName>
</protein>
<reference evidence="1" key="1">
    <citation type="submission" date="2023-07" db="EMBL/GenBank/DDBJ databases">
        <title>Ureibacillus sp. isolated from freshwater well.</title>
        <authorList>
            <person name="Kirdat K."/>
            <person name="Bhatt A."/>
            <person name="Teware R."/>
            <person name="Bhavsar Y."/>
            <person name="Yadav A."/>
        </authorList>
    </citation>
    <scope>NUCLEOTIDE SEQUENCE</scope>
    <source>
        <strain evidence="1">BA0131</strain>
    </source>
</reference>
<evidence type="ECO:0000313" key="2">
    <source>
        <dbReference type="Proteomes" id="UP001172743"/>
    </source>
</evidence>
<sequence length="148" mass="17267">MGLFEVKDNKDIENLLNTFGGFHDSCLKELYMWTESFVNDNLSMSPVPDTNVRILFQRQYRNPSAIELLFRGVAQFHIVPSPENYDSIIHDAKLILHKGLLYWADDNSWDPGNSILTETSWLSAKRLYWRDVSSWMGKENRYGIISDF</sequence>
<keyword evidence="2" id="KW-1185">Reference proteome</keyword>
<dbReference type="Proteomes" id="UP001172743">
    <property type="component" value="Unassembled WGS sequence"/>
</dbReference>
<accession>A0ABT8GP30</accession>
<proteinExistence type="predicted"/>
<dbReference type="RefSeq" id="WP_301137249.1">
    <property type="nucleotide sequence ID" value="NZ_JAUHTQ010000003.1"/>
</dbReference>
<gene>
    <name evidence="1" type="ORF">QYB95_05500</name>
</gene>
<name>A0ABT8GP30_9BACL</name>